<evidence type="ECO:0000256" key="1">
    <source>
        <dbReference type="ARBA" id="ARBA00000085"/>
    </source>
</evidence>
<dbReference type="FunFam" id="3.30.565.10:FF:000006">
    <property type="entry name" value="Sensor histidine kinase WalK"/>
    <property type="match status" value="1"/>
</dbReference>
<dbReference type="InterPro" id="IPR005467">
    <property type="entry name" value="His_kinase_dom"/>
</dbReference>
<comment type="catalytic activity">
    <reaction evidence="1">
        <text>ATP + protein L-histidine = ADP + protein N-phospho-L-histidine.</text>
        <dbReference type="EC" id="2.7.13.3"/>
    </reaction>
</comment>
<keyword evidence="9" id="KW-0902">Two-component regulatory system</keyword>
<organism evidence="14">
    <name type="scientific">hydrothermal vent metagenome</name>
    <dbReference type="NCBI Taxonomy" id="652676"/>
    <lineage>
        <taxon>unclassified sequences</taxon>
        <taxon>metagenomes</taxon>
        <taxon>ecological metagenomes</taxon>
    </lineage>
</organism>
<gene>
    <name evidence="14" type="ORF">MNBD_DELTA01-2011</name>
</gene>
<dbReference type="InterPro" id="IPR036890">
    <property type="entry name" value="HATPase_C_sf"/>
</dbReference>
<keyword evidence="6 11" id="KW-0812">Transmembrane</keyword>
<dbReference type="InterPro" id="IPR003594">
    <property type="entry name" value="HATPase_dom"/>
</dbReference>
<dbReference type="SUPFAM" id="SSF55874">
    <property type="entry name" value="ATPase domain of HSP90 chaperone/DNA topoisomerase II/histidine kinase"/>
    <property type="match status" value="1"/>
</dbReference>
<feature type="transmembrane region" description="Helical" evidence="11">
    <location>
        <begin position="12"/>
        <end position="31"/>
    </location>
</feature>
<dbReference type="InterPro" id="IPR004358">
    <property type="entry name" value="Sig_transdc_His_kin-like_C"/>
</dbReference>
<reference evidence="14" key="1">
    <citation type="submission" date="2018-06" db="EMBL/GenBank/DDBJ databases">
        <authorList>
            <person name="Zhirakovskaya E."/>
        </authorList>
    </citation>
    <scope>NUCLEOTIDE SEQUENCE</scope>
</reference>
<dbReference type="InterPro" id="IPR003661">
    <property type="entry name" value="HisK_dim/P_dom"/>
</dbReference>
<dbReference type="InterPro" id="IPR050428">
    <property type="entry name" value="TCS_sensor_his_kinase"/>
</dbReference>
<evidence type="ECO:0000256" key="7">
    <source>
        <dbReference type="ARBA" id="ARBA00022777"/>
    </source>
</evidence>
<dbReference type="InterPro" id="IPR036097">
    <property type="entry name" value="HisK_dim/P_sf"/>
</dbReference>
<dbReference type="EMBL" id="UOEA01000093">
    <property type="protein sequence ID" value="VAV85655.1"/>
    <property type="molecule type" value="Genomic_DNA"/>
</dbReference>
<evidence type="ECO:0000313" key="14">
    <source>
        <dbReference type="EMBL" id="VAV85655.1"/>
    </source>
</evidence>
<dbReference type="PROSITE" id="PS50109">
    <property type="entry name" value="HIS_KIN"/>
    <property type="match status" value="1"/>
</dbReference>
<dbReference type="SMART" id="SM00304">
    <property type="entry name" value="HAMP"/>
    <property type="match status" value="1"/>
</dbReference>
<keyword evidence="8 11" id="KW-1133">Transmembrane helix</keyword>
<dbReference type="GO" id="GO:0000155">
    <property type="term" value="F:phosphorelay sensor kinase activity"/>
    <property type="evidence" value="ECO:0007669"/>
    <property type="project" value="InterPro"/>
</dbReference>
<evidence type="ECO:0000256" key="6">
    <source>
        <dbReference type="ARBA" id="ARBA00022692"/>
    </source>
</evidence>
<dbReference type="SUPFAM" id="SSF47384">
    <property type="entry name" value="Homodimeric domain of signal transducing histidine kinase"/>
    <property type="match status" value="1"/>
</dbReference>
<evidence type="ECO:0000256" key="5">
    <source>
        <dbReference type="ARBA" id="ARBA00022679"/>
    </source>
</evidence>
<dbReference type="PANTHER" id="PTHR45436">
    <property type="entry name" value="SENSOR HISTIDINE KINASE YKOH"/>
    <property type="match status" value="1"/>
</dbReference>
<sequence>MIFASIKFRLTALFLAISFVTLSGLGIFLYYQLESITIGAIDSHLHSEVQLIAGLVEIEEGRVKVDLHEIAVGDYAVPLSGHYFQVIEGKPSGGDQGVSGGRVAADVRSASARVVARSASLERVDARLPFGELHFEGVYKTVDGPAKKPLRLGEQTFVIGGRTVTIQASESLKDTQLLLASYRNLLLMILPAVFFLSAVAVFLLARFSLASLNIFSAKVGAITEQNLGDRLEVKGLPSELLPLAENFNTMMSRLEESFEGQRRFLSDASHQLRTPAAVIKGYCDVTLGRDRDGAEYRESLEKINDAVVRMTGVIERILESARVEGGSHGGPGFRELDLMEIAVDAVRLLKASARERGVTISITGDSQKVSGDRLRLVEAVSNVIDNAIKYNREGGEVLIELSARGGYAVLTVDDSGAGIEEKARGRIFERFYRSDETSAEVTGSGLGLSIVRSILQAHGGDVECESRDAAGTRFILRLPLA</sequence>
<feature type="domain" description="Histidine kinase" evidence="12">
    <location>
        <begin position="267"/>
        <end position="481"/>
    </location>
</feature>
<proteinExistence type="predicted"/>
<feature type="transmembrane region" description="Helical" evidence="11">
    <location>
        <begin position="185"/>
        <end position="205"/>
    </location>
</feature>
<evidence type="ECO:0000256" key="10">
    <source>
        <dbReference type="ARBA" id="ARBA00023136"/>
    </source>
</evidence>
<keyword evidence="10 11" id="KW-0472">Membrane</keyword>
<dbReference type="Pfam" id="PF00512">
    <property type="entry name" value="HisKA"/>
    <property type="match status" value="1"/>
</dbReference>
<dbReference type="AlphaFoldDB" id="A0A3B0RPY3"/>
<dbReference type="EC" id="2.7.13.3" evidence="3"/>
<evidence type="ECO:0000256" key="3">
    <source>
        <dbReference type="ARBA" id="ARBA00012438"/>
    </source>
</evidence>
<accession>A0A3B0RPY3</accession>
<keyword evidence="7" id="KW-0418">Kinase</keyword>
<dbReference type="CDD" id="cd00075">
    <property type="entry name" value="HATPase"/>
    <property type="match status" value="1"/>
</dbReference>
<keyword evidence="5" id="KW-0808">Transferase</keyword>
<protein>
    <recommendedName>
        <fullName evidence="3">histidine kinase</fullName>
        <ecNumber evidence="3">2.7.13.3</ecNumber>
    </recommendedName>
</protein>
<evidence type="ECO:0000256" key="2">
    <source>
        <dbReference type="ARBA" id="ARBA00004141"/>
    </source>
</evidence>
<dbReference type="PANTHER" id="PTHR45436:SF15">
    <property type="entry name" value="SENSOR HISTIDINE KINASE CUSS"/>
    <property type="match status" value="1"/>
</dbReference>
<dbReference type="GO" id="GO:0005886">
    <property type="term" value="C:plasma membrane"/>
    <property type="evidence" value="ECO:0007669"/>
    <property type="project" value="TreeGrafter"/>
</dbReference>
<feature type="domain" description="HAMP" evidence="13">
    <location>
        <begin position="206"/>
        <end position="259"/>
    </location>
</feature>
<evidence type="ECO:0000256" key="4">
    <source>
        <dbReference type="ARBA" id="ARBA00022553"/>
    </source>
</evidence>
<dbReference type="SMART" id="SM00387">
    <property type="entry name" value="HATPase_c"/>
    <property type="match status" value="1"/>
</dbReference>
<comment type="subcellular location">
    <subcellularLocation>
        <location evidence="2">Membrane</location>
        <topology evidence="2">Multi-pass membrane protein</topology>
    </subcellularLocation>
</comment>
<dbReference type="InterPro" id="IPR003660">
    <property type="entry name" value="HAMP_dom"/>
</dbReference>
<dbReference type="SMART" id="SM00388">
    <property type="entry name" value="HisKA"/>
    <property type="match status" value="1"/>
</dbReference>
<dbReference type="Gene3D" id="6.10.340.10">
    <property type="match status" value="1"/>
</dbReference>
<dbReference type="Gene3D" id="1.10.287.130">
    <property type="match status" value="1"/>
</dbReference>
<dbReference type="Pfam" id="PF02518">
    <property type="entry name" value="HATPase_c"/>
    <property type="match status" value="1"/>
</dbReference>
<dbReference type="Pfam" id="PF00672">
    <property type="entry name" value="HAMP"/>
    <property type="match status" value="1"/>
</dbReference>
<evidence type="ECO:0000256" key="8">
    <source>
        <dbReference type="ARBA" id="ARBA00022989"/>
    </source>
</evidence>
<evidence type="ECO:0000259" key="12">
    <source>
        <dbReference type="PROSITE" id="PS50109"/>
    </source>
</evidence>
<dbReference type="PRINTS" id="PR00344">
    <property type="entry name" value="BCTRLSENSOR"/>
</dbReference>
<dbReference type="CDD" id="cd00082">
    <property type="entry name" value="HisKA"/>
    <property type="match status" value="1"/>
</dbReference>
<evidence type="ECO:0000259" key="13">
    <source>
        <dbReference type="PROSITE" id="PS50885"/>
    </source>
</evidence>
<dbReference type="PROSITE" id="PS50885">
    <property type="entry name" value="HAMP"/>
    <property type="match status" value="1"/>
</dbReference>
<keyword evidence="4" id="KW-0597">Phosphoprotein</keyword>
<evidence type="ECO:0000256" key="9">
    <source>
        <dbReference type="ARBA" id="ARBA00023012"/>
    </source>
</evidence>
<name>A0A3B0RPY3_9ZZZZ</name>
<evidence type="ECO:0000256" key="11">
    <source>
        <dbReference type="SAM" id="Phobius"/>
    </source>
</evidence>
<dbReference type="Gene3D" id="3.30.565.10">
    <property type="entry name" value="Histidine kinase-like ATPase, C-terminal domain"/>
    <property type="match status" value="1"/>
</dbReference>